<dbReference type="EMBL" id="LR586016">
    <property type="protein sequence ID" value="VIP05616.1"/>
    <property type="molecule type" value="Genomic_DNA"/>
</dbReference>
<sequence length="488" mass="54081">MRFVMLAVVLLGGLVPAVSAQSPAEMLTLAPPPYNTITLINVQSILATPRARAEKWAERDHTEYLAGAIPFHASAQRILATSEFRQGVRDGSNTGVLLIPLQKPMDMNAVAKIVNGQTVTIAETTGVRTQRGLYLLPLGEQLLGAMRTDHRPEIARWMENVRERKLVNPPRYLSGVLNPPGNQQILIAVDTAELFDPTDVEVAVSVSPIVEKDRESARRVTRYLSGLRGVRLVMNMVDSNIRLNVILDGRDPPNVKADLLKSVIVELVERSGAGLTDLRSSTEAIDGVRFSLTFNITDDELAHITALVLPPVPPTSAYSTLSVRTGEVRADVTKRYIDAANQIITDLKKRYDRARDYNQTALWHDTAAKRLEALSAINVEPKAVEHVMTMANMLLDVGDSLRGVPVQIAKLESNAYAWGFGGGVGHIRQPYIGWRRVYTPGFIDTNIGQIRQQQNQAIAADKANRDRLWAKIDSERSQLTQIKWQQQR</sequence>
<feature type="signal peptide" evidence="1">
    <location>
        <begin position="1"/>
        <end position="20"/>
    </location>
</feature>
<accession>A0A6C2YVS4</accession>
<keyword evidence="3" id="KW-1185">Reference proteome</keyword>
<evidence type="ECO:0000313" key="3">
    <source>
        <dbReference type="Proteomes" id="UP000464378"/>
    </source>
</evidence>
<name>A0A6C2YVS4_9BACT</name>
<dbReference type="EMBL" id="LR593887">
    <property type="protein sequence ID" value="VTS08588.1"/>
    <property type="molecule type" value="Genomic_DNA"/>
</dbReference>
<evidence type="ECO:0000256" key="1">
    <source>
        <dbReference type="SAM" id="SignalP"/>
    </source>
</evidence>
<proteinExistence type="predicted"/>
<dbReference type="KEGG" id="tim:GMBLW1_35770"/>
<dbReference type="InParanoid" id="A0A6C2YVS4"/>
<evidence type="ECO:0000313" key="2">
    <source>
        <dbReference type="EMBL" id="VIP05616.1"/>
    </source>
</evidence>
<dbReference type="Proteomes" id="UP000464378">
    <property type="component" value="Chromosome"/>
</dbReference>
<protein>
    <submittedName>
        <fullName evidence="2">Uncharacterized protein</fullName>
    </submittedName>
</protein>
<organism evidence="2">
    <name type="scientific">Tuwongella immobilis</name>
    <dbReference type="NCBI Taxonomy" id="692036"/>
    <lineage>
        <taxon>Bacteria</taxon>
        <taxon>Pseudomonadati</taxon>
        <taxon>Planctomycetota</taxon>
        <taxon>Planctomycetia</taxon>
        <taxon>Gemmatales</taxon>
        <taxon>Gemmataceae</taxon>
        <taxon>Tuwongella</taxon>
    </lineage>
</organism>
<feature type="chain" id="PRO_5036383954" evidence="1">
    <location>
        <begin position="21"/>
        <end position="488"/>
    </location>
</feature>
<dbReference type="RefSeq" id="WP_162660732.1">
    <property type="nucleotide sequence ID" value="NZ_LR593887.1"/>
</dbReference>
<reference evidence="2" key="1">
    <citation type="submission" date="2019-04" db="EMBL/GenBank/DDBJ databases">
        <authorList>
            <consortium name="Science for Life Laboratories"/>
        </authorList>
    </citation>
    <scope>NUCLEOTIDE SEQUENCE</scope>
    <source>
        <strain evidence="2">MBLW1</strain>
    </source>
</reference>
<keyword evidence="1" id="KW-0732">Signal</keyword>
<gene>
    <name evidence="2" type="ORF">GMBLW1_35770</name>
</gene>
<dbReference type="AlphaFoldDB" id="A0A6C2YVS4"/>